<dbReference type="EMBL" id="JAUSVY010000018">
    <property type="protein sequence ID" value="MDQ0507438.1"/>
    <property type="molecule type" value="Genomic_DNA"/>
</dbReference>
<evidence type="ECO:0000313" key="1">
    <source>
        <dbReference type="EMBL" id="MDQ0507438.1"/>
    </source>
</evidence>
<dbReference type="Proteomes" id="UP001241747">
    <property type="component" value="Unassembled WGS sequence"/>
</dbReference>
<name>A0ABU0LJY2_XANAG</name>
<keyword evidence="2" id="KW-1185">Reference proteome</keyword>
<organism evidence="1 2">
    <name type="scientific">Xanthobacter agilis</name>
    <dbReference type="NCBI Taxonomy" id="47492"/>
    <lineage>
        <taxon>Bacteria</taxon>
        <taxon>Pseudomonadati</taxon>
        <taxon>Pseudomonadota</taxon>
        <taxon>Alphaproteobacteria</taxon>
        <taxon>Hyphomicrobiales</taxon>
        <taxon>Xanthobacteraceae</taxon>
        <taxon>Xanthobacter</taxon>
    </lineage>
</organism>
<evidence type="ECO:0000313" key="2">
    <source>
        <dbReference type="Proteomes" id="UP001241747"/>
    </source>
</evidence>
<proteinExistence type="predicted"/>
<accession>A0ABU0LJY2</accession>
<reference evidence="1 2" key="1">
    <citation type="submission" date="2023-07" db="EMBL/GenBank/DDBJ databases">
        <title>Genomic Encyclopedia of Type Strains, Phase IV (KMG-IV): sequencing the most valuable type-strain genomes for metagenomic binning, comparative biology and taxonomic classification.</title>
        <authorList>
            <person name="Goeker M."/>
        </authorList>
    </citation>
    <scope>NUCLEOTIDE SEQUENCE [LARGE SCALE GENOMIC DNA]</scope>
    <source>
        <strain evidence="1 2">DSM 3770</strain>
    </source>
</reference>
<protein>
    <submittedName>
        <fullName evidence="1">Uncharacterized protein</fullName>
    </submittedName>
</protein>
<dbReference type="RefSeq" id="WP_237345822.1">
    <property type="nucleotide sequence ID" value="NZ_JABWGX010000013.1"/>
</dbReference>
<sequence>MSSTIRVIVFKEGDLFVAQALEVDIAAQGRTADDAILKLSALVRLEDHEAKEAGGSVFDIGPAPATVQAFYDDLEVRRDQIELAAA</sequence>
<comment type="caution">
    <text evidence="1">The sequence shown here is derived from an EMBL/GenBank/DDBJ whole genome shotgun (WGS) entry which is preliminary data.</text>
</comment>
<gene>
    <name evidence="1" type="ORF">QOZ94_004262</name>
</gene>